<dbReference type="EMBL" id="JAQSVD010000006">
    <property type="protein sequence ID" value="MDE1470959.1"/>
    <property type="molecule type" value="Genomic_DNA"/>
</dbReference>
<dbReference type="PROSITE" id="PS50943">
    <property type="entry name" value="HTH_CROC1"/>
    <property type="match status" value="1"/>
</dbReference>
<dbReference type="InterPro" id="IPR001387">
    <property type="entry name" value="Cro/C1-type_HTH"/>
</dbReference>
<dbReference type="EMBL" id="CP019962">
    <property type="protein sequence ID" value="ARD67632.1"/>
    <property type="molecule type" value="Genomic_DNA"/>
</dbReference>
<reference evidence="4 6" key="4">
    <citation type="submission" date="2023-02" db="EMBL/GenBank/DDBJ databases">
        <title>Comparative genome analysis of Eubacterium limosum species.</title>
        <authorList>
            <person name="Bak J.E."/>
        </authorList>
    </citation>
    <scope>NUCLEOTIDE SEQUENCE [LARGE SCALE GENOMIC DNA]</scope>
    <source>
        <strain evidence="4 6">KGMB01548</strain>
    </source>
</reference>
<evidence type="ECO:0000313" key="5">
    <source>
        <dbReference type="Proteomes" id="UP000192391"/>
    </source>
</evidence>
<dbReference type="CDD" id="cd00093">
    <property type="entry name" value="HTH_XRE"/>
    <property type="match status" value="1"/>
</dbReference>
<reference evidence="3" key="3">
    <citation type="submission" date="2017-02" db="EMBL/GenBank/DDBJ databases">
        <title>Integrative analysis reveals regulation of autotrophic growth of syngas fermenting bacteria at the translational level.</title>
        <authorList>
            <person name="Song Y."/>
            <person name="Shin J."/>
            <person name="Jeong Y."/>
            <person name="Jin S."/>
            <person name="Kim D.R."/>
            <person name="Kim S.C."/>
            <person name="Cho S."/>
            <person name="Cho B.-K."/>
        </authorList>
    </citation>
    <scope>NUCLEOTIDE SEQUENCE</scope>
    <source>
        <strain evidence="3">ATCC 8486</strain>
    </source>
</reference>
<dbReference type="InterPro" id="IPR036286">
    <property type="entry name" value="LexA/Signal_pep-like_sf"/>
</dbReference>
<dbReference type="Gene3D" id="1.10.260.40">
    <property type="entry name" value="lambda repressor-like DNA-binding domains"/>
    <property type="match status" value="1"/>
</dbReference>
<dbReference type="Proteomes" id="UP001215087">
    <property type="component" value="Unassembled WGS sequence"/>
</dbReference>
<dbReference type="Gene3D" id="2.10.109.10">
    <property type="entry name" value="Umud Fragment, subunit A"/>
    <property type="match status" value="1"/>
</dbReference>
<gene>
    <name evidence="3" type="ORF">B2M23_19735</name>
    <name evidence="4" type="ORF">PTZ04_11910</name>
</gene>
<proteinExistence type="predicted"/>
<evidence type="ECO:0000313" key="3">
    <source>
        <dbReference type="EMBL" id="ARD67632.1"/>
    </source>
</evidence>
<feature type="domain" description="HTH cro/C1-type" evidence="2">
    <location>
        <begin position="5"/>
        <end position="58"/>
    </location>
</feature>
<dbReference type="SMART" id="SM00530">
    <property type="entry name" value="HTH_XRE"/>
    <property type="match status" value="1"/>
</dbReference>
<organism evidence="3 5">
    <name type="scientific">Eubacterium limosum</name>
    <dbReference type="NCBI Taxonomy" id="1736"/>
    <lineage>
        <taxon>Bacteria</taxon>
        <taxon>Bacillati</taxon>
        <taxon>Bacillota</taxon>
        <taxon>Clostridia</taxon>
        <taxon>Eubacteriales</taxon>
        <taxon>Eubacteriaceae</taxon>
        <taxon>Eubacterium</taxon>
    </lineage>
</organism>
<evidence type="ECO:0000256" key="1">
    <source>
        <dbReference type="ARBA" id="ARBA00023125"/>
    </source>
</evidence>
<protein>
    <submittedName>
        <fullName evidence="4">XRE family transcriptional regulator</fullName>
    </submittedName>
</protein>
<dbReference type="Pfam" id="PF00717">
    <property type="entry name" value="Peptidase_S24"/>
    <property type="match status" value="1"/>
</dbReference>
<evidence type="ECO:0000313" key="4">
    <source>
        <dbReference type="EMBL" id="MDE1470959.1"/>
    </source>
</evidence>
<reference evidence="3" key="1">
    <citation type="journal article" date="2015" name="Genome Announc.">
        <title>Draft Genome Sequence of Chemolithoautotrophic Acetogenic Butanol-Producing Eubacterium limosum ATCC 8486.</title>
        <authorList>
            <person name="Song Y."/>
            <person name="Cho B.K."/>
        </authorList>
    </citation>
    <scope>NUCLEOTIDE SEQUENCE</scope>
    <source>
        <strain evidence="3">ATCC 8486</strain>
    </source>
</reference>
<dbReference type="RefSeq" id="WP_052237109.1">
    <property type="nucleotide sequence ID" value="NZ_CP019962.1"/>
</dbReference>
<dbReference type="InterPro" id="IPR039418">
    <property type="entry name" value="LexA-like"/>
</dbReference>
<keyword evidence="6" id="KW-1185">Reference proteome</keyword>
<dbReference type="AlphaFoldDB" id="A0AAC9W501"/>
<dbReference type="PANTHER" id="PTHR46558:SF13">
    <property type="entry name" value="HTH-TYPE TRANSCRIPTIONAL REGULATOR IMMR"/>
    <property type="match status" value="1"/>
</dbReference>
<dbReference type="GO" id="GO:0003677">
    <property type="term" value="F:DNA binding"/>
    <property type="evidence" value="ECO:0007669"/>
    <property type="project" value="UniProtKB-KW"/>
</dbReference>
<reference evidence="5" key="2">
    <citation type="journal article" date="2017" name="Sci. Rep.">
        <title>Determination of the Genome and Primary Transcriptome of Syngas Fermenting Eubacterium limosum ATCC 8486.</title>
        <authorList>
            <person name="Song Y."/>
            <person name="Shin J."/>
            <person name="Jeong Y."/>
            <person name="Jin S."/>
            <person name="Lee J.K."/>
            <person name="Kim D.R."/>
            <person name="Kim S.C."/>
            <person name="Cho S."/>
            <person name="Cho B.K."/>
        </authorList>
    </citation>
    <scope>NUCLEOTIDE SEQUENCE [LARGE SCALE GENOMIC DNA]</scope>
    <source>
        <strain evidence="5">ATCC 8486</strain>
    </source>
</reference>
<dbReference type="PANTHER" id="PTHR46558">
    <property type="entry name" value="TRACRIPTIONAL REGULATORY PROTEIN-RELATED-RELATED"/>
    <property type="match status" value="1"/>
</dbReference>
<sequence>MNKYRQLRKERNLSQANLAERLGVSQTAVSQWETDKNYPDINTIKQLADIYSVTTDYLLGVDSSRLKKDNEIVVYTRVPAGVEWANIEERAGYEELGVKMLENGKTYVGFKVSDDEMAPVFLKDDVLIVEVRDNCEDGEIALVQVSGYDAEIKYVFMQPNGVLVQPLVPSKRGDFYANTSKEKARILGVVRQVRRSL</sequence>
<dbReference type="CDD" id="cd06529">
    <property type="entry name" value="S24_LexA-like"/>
    <property type="match status" value="1"/>
</dbReference>
<evidence type="ECO:0000259" key="2">
    <source>
        <dbReference type="PROSITE" id="PS50943"/>
    </source>
</evidence>
<dbReference type="InterPro" id="IPR010982">
    <property type="entry name" value="Lambda_DNA-bd_dom_sf"/>
</dbReference>
<accession>A0AAC9W501</accession>
<dbReference type="Proteomes" id="UP000192391">
    <property type="component" value="Chromosome"/>
</dbReference>
<dbReference type="InterPro" id="IPR015927">
    <property type="entry name" value="Peptidase_S24_S26A/B/C"/>
</dbReference>
<dbReference type="KEGG" id="elim:B2M23_19735"/>
<dbReference type="SUPFAM" id="SSF47413">
    <property type="entry name" value="lambda repressor-like DNA-binding domains"/>
    <property type="match status" value="1"/>
</dbReference>
<evidence type="ECO:0000313" key="6">
    <source>
        <dbReference type="Proteomes" id="UP001215087"/>
    </source>
</evidence>
<keyword evidence="1" id="KW-0238">DNA-binding</keyword>
<dbReference type="Pfam" id="PF01381">
    <property type="entry name" value="HTH_3"/>
    <property type="match status" value="1"/>
</dbReference>
<dbReference type="SUPFAM" id="SSF51306">
    <property type="entry name" value="LexA/Signal peptidase"/>
    <property type="match status" value="1"/>
</dbReference>
<name>A0AAC9W501_EUBLI</name>